<dbReference type="SUPFAM" id="SSF55729">
    <property type="entry name" value="Acyl-CoA N-acyltransferases (Nat)"/>
    <property type="match status" value="1"/>
</dbReference>
<sequence length="264" mass="30720">MLINNINMKEQIKRIPLSDFQLDKKPTMDDFVYISTWMKEAFENELDGYSLYRNINGFIYDAFVENSVFVLRYKGDAIAFLTFSPPAKDSIIIIFRIVCVHPNFLRMGLATYLHKMAIEHFEKQGCLVAELWDVSPKTHRMGKSMGFIEKKKMNENGIIDMFKILIKARKQNRRANIRFAVWDNCCGDTSAEPIYSWSLNFQRDKKPIVHYCYGDWTVGIIKDGLSLGGGPAKHFCDILRGGNIIYIYKKSKRYTRNVKSESKY</sequence>
<name>A0AA92WJB7_9BACT</name>
<organism evidence="2 3">
    <name type="scientific">Segatella copri</name>
    <dbReference type="NCBI Taxonomy" id="165179"/>
    <lineage>
        <taxon>Bacteria</taxon>
        <taxon>Pseudomonadati</taxon>
        <taxon>Bacteroidota</taxon>
        <taxon>Bacteroidia</taxon>
        <taxon>Bacteroidales</taxon>
        <taxon>Prevotellaceae</taxon>
        <taxon>Segatella</taxon>
    </lineage>
</organism>
<dbReference type="InterPro" id="IPR016181">
    <property type="entry name" value="Acyl_CoA_acyltransferase"/>
</dbReference>
<reference evidence="2 3" key="1">
    <citation type="submission" date="2018-08" db="EMBL/GenBank/DDBJ databases">
        <title>A genome reference for cultivated species of the human gut microbiota.</title>
        <authorList>
            <person name="Zou Y."/>
            <person name="Xue W."/>
            <person name="Luo G."/>
        </authorList>
    </citation>
    <scope>NUCLEOTIDE SEQUENCE [LARGE SCALE GENOMIC DNA]</scope>
    <source>
        <strain evidence="2 3">AF43-2</strain>
    </source>
</reference>
<protein>
    <submittedName>
        <fullName evidence="2">GNAT family N-acetyltransferase</fullName>
    </submittedName>
</protein>
<dbReference type="PROSITE" id="PS51186">
    <property type="entry name" value="GNAT"/>
    <property type="match status" value="1"/>
</dbReference>
<gene>
    <name evidence="2" type="ORF">DW064_15260</name>
</gene>
<accession>A0AA92WJB7</accession>
<comment type="caution">
    <text evidence="2">The sequence shown here is derived from an EMBL/GenBank/DDBJ whole genome shotgun (WGS) entry which is preliminary data.</text>
</comment>
<evidence type="ECO:0000259" key="1">
    <source>
        <dbReference type="PROSITE" id="PS51186"/>
    </source>
</evidence>
<dbReference type="InterPro" id="IPR000182">
    <property type="entry name" value="GNAT_dom"/>
</dbReference>
<dbReference type="EMBL" id="QRNN01000115">
    <property type="protein sequence ID" value="RHK44997.1"/>
    <property type="molecule type" value="Genomic_DNA"/>
</dbReference>
<evidence type="ECO:0000313" key="3">
    <source>
        <dbReference type="Proteomes" id="UP000284562"/>
    </source>
</evidence>
<dbReference type="Proteomes" id="UP000284562">
    <property type="component" value="Unassembled WGS sequence"/>
</dbReference>
<evidence type="ECO:0000313" key="2">
    <source>
        <dbReference type="EMBL" id="RHK44997.1"/>
    </source>
</evidence>
<dbReference type="AlphaFoldDB" id="A0AA92WJB7"/>
<dbReference type="Gene3D" id="3.40.630.30">
    <property type="match status" value="1"/>
</dbReference>
<proteinExistence type="predicted"/>
<dbReference type="CDD" id="cd04301">
    <property type="entry name" value="NAT_SF"/>
    <property type="match status" value="1"/>
</dbReference>
<dbReference type="Pfam" id="PF00583">
    <property type="entry name" value="Acetyltransf_1"/>
    <property type="match status" value="1"/>
</dbReference>
<dbReference type="GO" id="GO:0016747">
    <property type="term" value="F:acyltransferase activity, transferring groups other than amino-acyl groups"/>
    <property type="evidence" value="ECO:0007669"/>
    <property type="project" value="InterPro"/>
</dbReference>
<feature type="domain" description="N-acetyltransferase" evidence="1">
    <location>
        <begin position="15"/>
        <end position="166"/>
    </location>
</feature>